<proteinExistence type="predicted"/>
<sequence>MKKFKVAITIEAETPETVQKVGNLIQNAVNKVEQKDIIRLLEKVSQNPGIVKTALKFI</sequence>
<accession>A0A2W7MRS9</accession>
<organism evidence="1 3">
    <name type="scientific">Breznakibacter xylanolyticus</name>
    <dbReference type="NCBI Taxonomy" id="990"/>
    <lineage>
        <taxon>Bacteria</taxon>
        <taxon>Pseudomonadati</taxon>
        <taxon>Bacteroidota</taxon>
        <taxon>Bacteroidia</taxon>
        <taxon>Marinilabiliales</taxon>
        <taxon>Marinilabiliaceae</taxon>
        <taxon>Breznakibacter</taxon>
    </lineage>
</organism>
<name>A0A2W7MRS9_9BACT</name>
<dbReference type="EMBL" id="QKZK01000049">
    <property type="protein sequence ID" value="PZX10600.1"/>
    <property type="molecule type" value="Genomic_DNA"/>
</dbReference>
<evidence type="ECO:0000313" key="1">
    <source>
        <dbReference type="EMBL" id="PZX10600.1"/>
    </source>
</evidence>
<evidence type="ECO:0000313" key="2">
    <source>
        <dbReference type="EMBL" id="PZX10880.1"/>
    </source>
</evidence>
<dbReference type="Proteomes" id="UP000249239">
    <property type="component" value="Unassembled WGS sequence"/>
</dbReference>
<evidence type="ECO:0000313" key="3">
    <source>
        <dbReference type="Proteomes" id="UP000249239"/>
    </source>
</evidence>
<gene>
    <name evidence="2" type="ORF">LX69_03266</name>
    <name evidence="1" type="ORF">LX69_03324</name>
</gene>
<keyword evidence="3" id="KW-1185">Reference proteome</keyword>
<dbReference type="AlphaFoldDB" id="A0A2W7MRS9"/>
<reference evidence="1 3" key="1">
    <citation type="submission" date="2018-06" db="EMBL/GenBank/DDBJ databases">
        <title>Genomic Encyclopedia of Archaeal and Bacterial Type Strains, Phase II (KMG-II): from individual species to whole genera.</title>
        <authorList>
            <person name="Goeker M."/>
        </authorList>
    </citation>
    <scope>NUCLEOTIDE SEQUENCE [LARGE SCALE GENOMIC DNA]</scope>
    <source>
        <strain evidence="1 3">DSM 6779</strain>
    </source>
</reference>
<protein>
    <submittedName>
        <fullName evidence="1">Uncharacterized protein</fullName>
    </submittedName>
</protein>
<dbReference type="EMBL" id="QKZK01000046">
    <property type="protein sequence ID" value="PZX10880.1"/>
    <property type="molecule type" value="Genomic_DNA"/>
</dbReference>
<dbReference type="RefSeq" id="WP_170124437.1">
    <property type="nucleotide sequence ID" value="NZ_QKZK01000046.1"/>
</dbReference>
<comment type="caution">
    <text evidence="1">The sequence shown here is derived from an EMBL/GenBank/DDBJ whole genome shotgun (WGS) entry which is preliminary data.</text>
</comment>